<protein>
    <recommendedName>
        <fullName evidence="2">LamG-like jellyroll fold domain-containing protein</fullName>
    </recommendedName>
</protein>
<dbReference type="EMBL" id="LAZR01020186">
    <property type="protein sequence ID" value="KKL89801.1"/>
    <property type="molecule type" value="Genomic_DNA"/>
</dbReference>
<comment type="caution">
    <text evidence="1">The sequence shown here is derived from an EMBL/GenBank/DDBJ whole genome shotgun (WGS) entry which is preliminary data.</text>
</comment>
<dbReference type="Gene3D" id="2.60.120.200">
    <property type="match status" value="1"/>
</dbReference>
<name>A0A0F9GGX0_9ZZZZ</name>
<dbReference type="SUPFAM" id="SSF49899">
    <property type="entry name" value="Concanavalin A-like lectins/glucanases"/>
    <property type="match status" value="1"/>
</dbReference>
<sequence length="230" mass="24680">MSRLFDDGATDRLYINQAIVPAVPLAMACNFNSNDTSIFHAIMCIADKDNTNDMFVMRLLTAGGLAQKLSVIAWHNPLTQAAVTSTGYTINTWHHACGIWATSTDGRSFIDGGSKGTDATNVTPVNLDRMSIGAEARSSTLFPVSGMLAEVAIWDLSVWPGATNVLKADGFERIVASLAKGYTPDHFPLGLVAYWPLIRTINDKVGGYSLTASGTTVSNHPRIILPHGVQ</sequence>
<evidence type="ECO:0008006" key="2">
    <source>
        <dbReference type="Google" id="ProtNLM"/>
    </source>
</evidence>
<proteinExistence type="predicted"/>
<reference evidence="1" key="1">
    <citation type="journal article" date="2015" name="Nature">
        <title>Complex archaea that bridge the gap between prokaryotes and eukaryotes.</title>
        <authorList>
            <person name="Spang A."/>
            <person name="Saw J.H."/>
            <person name="Jorgensen S.L."/>
            <person name="Zaremba-Niedzwiedzka K."/>
            <person name="Martijn J."/>
            <person name="Lind A.E."/>
            <person name="van Eijk R."/>
            <person name="Schleper C."/>
            <person name="Guy L."/>
            <person name="Ettema T.J."/>
        </authorList>
    </citation>
    <scope>NUCLEOTIDE SEQUENCE</scope>
</reference>
<dbReference type="AlphaFoldDB" id="A0A0F9GGX0"/>
<accession>A0A0F9GGX0</accession>
<dbReference type="Pfam" id="PF13385">
    <property type="entry name" value="Laminin_G_3"/>
    <property type="match status" value="1"/>
</dbReference>
<evidence type="ECO:0000313" key="1">
    <source>
        <dbReference type="EMBL" id="KKL89801.1"/>
    </source>
</evidence>
<gene>
    <name evidence="1" type="ORF">LCGC14_1911060</name>
</gene>
<organism evidence="1">
    <name type="scientific">marine sediment metagenome</name>
    <dbReference type="NCBI Taxonomy" id="412755"/>
    <lineage>
        <taxon>unclassified sequences</taxon>
        <taxon>metagenomes</taxon>
        <taxon>ecological metagenomes</taxon>
    </lineage>
</organism>
<dbReference type="PROSITE" id="PS51257">
    <property type="entry name" value="PROKAR_LIPOPROTEIN"/>
    <property type="match status" value="1"/>
</dbReference>
<dbReference type="InterPro" id="IPR013320">
    <property type="entry name" value="ConA-like_dom_sf"/>
</dbReference>